<dbReference type="Gene3D" id="3.40.50.300">
    <property type="entry name" value="P-loop containing nucleotide triphosphate hydrolases"/>
    <property type="match status" value="2"/>
</dbReference>
<dbReference type="Pfam" id="PF21634">
    <property type="entry name" value="MOV-10_beta-barrel"/>
    <property type="match status" value="1"/>
</dbReference>
<keyword evidence="5" id="KW-0547">Nucleotide-binding</keyword>
<evidence type="ECO:0000259" key="11">
    <source>
        <dbReference type="Pfam" id="PF13086"/>
    </source>
</evidence>
<keyword evidence="15" id="KW-1185">Reference proteome</keyword>
<comment type="similarity">
    <text evidence="2">Belongs to the DNA2/NAM7 helicase family. SDE3 subfamily.</text>
</comment>
<evidence type="ECO:0000256" key="8">
    <source>
        <dbReference type="ARBA" id="ARBA00022840"/>
    </source>
</evidence>
<protein>
    <recommendedName>
        <fullName evidence="3">RNA helicase</fullName>
        <ecNumber evidence="3">3.6.4.13</ecNumber>
    </recommendedName>
</protein>
<dbReference type="SUPFAM" id="SSF52540">
    <property type="entry name" value="P-loop containing nucleoside triphosphate hydrolases"/>
    <property type="match status" value="1"/>
</dbReference>
<keyword evidence="4" id="KW-0963">Cytoplasm</keyword>
<gene>
    <name evidence="14" type="ORF">ACEWY4_011174</name>
</gene>
<dbReference type="GO" id="GO:0005524">
    <property type="term" value="F:ATP binding"/>
    <property type="evidence" value="ECO:0007669"/>
    <property type="project" value="UniProtKB-KW"/>
</dbReference>
<evidence type="ECO:0000256" key="7">
    <source>
        <dbReference type="ARBA" id="ARBA00022806"/>
    </source>
</evidence>
<evidence type="ECO:0000256" key="10">
    <source>
        <dbReference type="SAM" id="MobiDB-lite"/>
    </source>
</evidence>
<evidence type="ECO:0000259" key="12">
    <source>
        <dbReference type="Pfam" id="PF13087"/>
    </source>
</evidence>
<evidence type="ECO:0000313" key="15">
    <source>
        <dbReference type="Proteomes" id="UP001591681"/>
    </source>
</evidence>
<feature type="domain" description="DNA2/NAM7 helicase helicase" evidence="11">
    <location>
        <begin position="887"/>
        <end position="956"/>
    </location>
</feature>
<proteinExistence type="inferred from homology"/>
<keyword evidence="6" id="KW-0378">Hydrolase</keyword>
<feature type="domain" description="Helicase MOV-10-like beta-barrel" evidence="13">
    <location>
        <begin position="593"/>
        <end position="658"/>
    </location>
</feature>
<comment type="caution">
    <text evidence="14">The sequence shown here is derived from an EMBL/GenBank/DDBJ whole genome shotgun (WGS) entry which is preliminary data.</text>
</comment>
<dbReference type="PANTHER" id="PTHR45418">
    <property type="entry name" value="CANCER/TESTIS ANTIGEN 55"/>
    <property type="match status" value="1"/>
</dbReference>
<dbReference type="CDD" id="cd18078">
    <property type="entry name" value="DEXXQc_Mov10L1"/>
    <property type="match status" value="1"/>
</dbReference>
<dbReference type="CDD" id="cd18808">
    <property type="entry name" value="SF1_C_Upf1"/>
    <property type="match status" value="1"/>
</dbReference>
<reference evidence="14 15" key="1">
    <citation type="submission" date="2024-09" db="EMBL/GenBank/DDBJ databases">
        <title>A chromosome-level genome assembly of Gray's grenadier anchovy, Coilia grayii.</title>
        <authorList>
            <person name="Fu Z."/>
        </authorList>
    </citation>
    <scope>NUCLEOTIDE SEQUENCE [LARGE SCALE GENOMIC DNA]</scope>
    <source>
        <strain evidence="14">G4</strain>
        <tissue evidence="14">Muscle</tissue>
    </source>
</reference>
<name>A0ABD1K404_9TELE</name>
<dbReference type="FunFam" id="3.40.50.300:FF:000864">
    <property type="entry name" value="Mov10-like RISC complex RNA helicase 1"/>
    <property type="match status" value="1"/>
</dbReference>
<evidence type="ECO:0000256" key="4">
    <source>
        <dbReference type="ARBA" id="ARBA00022490"/>
    </source>
</evidence>
<feature type="region of interest" description="Disordered" evidence="10">
    <location>
        <begin position="710"/>
        <end position="742"/>
    </location>
</feature>
<dbReference type="InterPro" id="IPR027417">
    <property type="entry name" value="P-loop_NTPase"/>
</dbReference>
<evidence type="ECO:0000256" key="9">
    <source>
        <dbReference type="ARBA" id="ARBA00047984"/>
    </source>
</evidence>
<evidence type="ECO:0000256" key="2">
    <source>
        <dbReference type="ARBA" id="ARBA00005601"/>
    </source>
</evidence>
<comment type="subcellular location">
    <subcellularLocation>
        <location evidence="1">Cytoplasm</location>
    </subcellularLocation>
</comment>
<evidence type="ECO:0000259" key="13">
    <source>
        <dbReference type="Pfam" id="PF21634"/>
    </source>
</evidence>
<dbReference type="Proteomes" id="UP001591681">
    <property type="component" value="Unassembled WGS sequence"/>
</dbReference>
<dbReference type="Pfam" id="PF13086">
    <property type="entry name" value="AAA_11"/>
    <property type="match status" value="2"/>
</dbReference>
<dbReference type="GO" id="GO:0016787">
    <property type="term" value="F:hydrolase activity"/>
    <property type="evidence" value="ECO:0007669"/>
    <property type="project" value="UniProtKB-KW"/>
</dbReference>
<feature type="domain" description="DNA2/NAM7 helicase-like C-terminal" evidence="12">
    <location>
        <begin position="964"/>
        <end position="1174"/>
    </location>
</feature>
<evidence type="ECO:0000256" key="1">
    <source>
        <dbReference type="ARBA" id="ARBA00004496"/>
    </source>
</evidence>
<feature type="domain" description="DNA2/NAM7 helicase helicase" evidence="11">
    <location>
        <begin position="775"/>
        <end position="872"/>
    </location>
</feature>
<evidence type="ECO:0000313" key="14">
    <source>
        <dbReference type="EMBL" id="KAL2093862.1"/>
    </source>
</evidence>
<evidence type="ECO:0000256" key="5">
    <source>
        <dbReference type="ARBA" id="ARBA00022741"/>
    </source>
</evidence>
<dbReference type="AlphaFoldDB" id="A0ABD1K404"/>
<dbReference type="EMBL" id="JBHFQA010000009">
    <property type="protein sequence ID" value="KAL2093862.1"/>
    <property type="molecule type" value="Genomic_DNA"/>
</dbReference>
<dbReference type="InterPro" id="IPR047187">
    <property type="entry name" value="SF1_C_Upf1"/>
</dbReference>
<keyword evidence="8" id="KW-0067">ATP-binding</keyword>
<dbReference type="GO" id="GO:0005737">
    <property type="term" value="C:cytoplasm"/>
    <property type="evidence" value="ECO:0007669"/>
    <property type="project" value="UniProtKB-SubCell"/>
</dbReference>
<dbReference type="InterPro" id="IPR049080">
    <property type="entry name" value="MOV-10-like_beta-barrel"/>
</dbReference>
<keyword evidence="7" id="KW-0347">Helicase</keyword>
<evidence type="ECO:0000256" key="6">
    <source>
        <dbReference type="ARBA" id="ARBA00022801"/>
    </source>
</evidence>
<evidence type="ECO:0000256" key="3">
    <source>
        <dbReference type="ARBA" id="ARBA00012552"/>
    </source>
</evidence>
<dbReference type="PANTHER" id="PTHR45418:SF1">
    <property type="entry name" value="CANCER_TESTIS ANTIGEN 55"/>
    <property type="match status" value="1"/>
</dbReference>
<dbReference type="GO" id="GO:0003724">
    <property type="term" value="F:RNA helicase activity"/>
    <property type="evidence" value="ECO:0007669"/>
    <property type="project" value="UniProtKB-EC"/>
</dbReference>
<dbReference type="Pfam" id="PF13087">
    <property type="entry name" value="AAA_12"/>
    <property type="match status" value="1"/>
</dbReference>
<dbReference type="EC" id="3.6.4.13" evidence="3"/>
<feature type="compositionally biased region" description="Low complexity" evidence="10">
    <location>
        <begin position="490"/>
        <end position="504"/>
    </location>
</feature>
<dbReference type="InterPro" id="IPR041679">
    <property type="entry name" value="DNA2/NAM7-like_C"/>
</dbReference>
<accession>A0ABD1K404</accession>
<feature type="compositionally biased region" description="Acidic residues" evidence="10">
    <location>
        <begin position="710"/>
        <end position="738"/>
    </location>
</feature>
<dbReference type="InterPro" id="IPR041677">
    <property type="entry name" value="DNA2/NAM7_AAA_11"/>
</dbReference>
<comment type="catalytic activity">
    <reaction evidence="9">
        <text>ATP + H2O = ADP + phosphate + H(+)</text>
        <dbReference type="Rhea" id="RHEA:13065"/>
        <dbReference type="ChEBI" id="CHEBI:15377"/>
        <dbReference type="ChEBI" id="CHEBI:15378"/>
        <dbReference type="ChEBI" id="CHEBI:30616"/>
        <dbReference type="ChEBI" id="CHEBI:43474"/>
        <dbReference type="ChEBI" id="CHEBI:456216"/>
        <dbReference type="EC" id="3.6.4.13"/>
    </reaction>
</comment>
<organism evidence="14 15">
    <name type="scientific">Coilia grayii</name>
    <name type="common">Gray's grenadier anchovy</name>
    <dbReference type="NCBI Taxonomy" id="363190"/>
    <lineage>
        <taxon>Eukaryota</taxon>
        <taxon>Metazoa</taxon>
        <taxon>Chordata</taxon>
        <taxon>Craniata</taxon>
        <taxon>Vertebrata</taxon>
        <taxon>Euteleostomi</taxon>
        <taxon>Actinopterygii</taxon>
        <taxon>Neopterygii</taxon>
        <taxon>Teleostei</taxon>
        <taxon>Clupei</taxon>
        <taxon>Clupeiformes</taxon>
        <taxon>Clupeoidei</taxon>
        <taxon>Engraulidae</taxon>
        <taxon>Coilinae</taxon>
        <taxon>Coilia</taxon>
    </lineage>
</organism>
<sequence>MATAVHFVVSKLLWPLWRRAEDDQETFGAATEEIQQVHGGVVTRLCQDYGLINDTIYFTSREVLGGVPLRDGDAVNAIAIRDGAQGGWRAIRVERHTDAWEDMGDTSLESDLEKLRPLVGTVTSCDLDGGTINQTTFFPRSALCEGYEPMKGDWVQAQYVISPTHWSSQARSVSPLRYRRLDQVRVSSMFGSSGVVEDSIFFSLDSLLLPAQYRPTPGDLVNVVVVESSQSFYCWRALCMGPCHSCGPAVPMPEVELEALLKNKEGLEVSTDTDFGALLLGESKELLIWIENKGSEPHQLKCCDFAGWDSQEQFTFILDLGSAAAVSSSINGKLPLLQPGKTWLINGGPQVPANPYAAYTRPRRSSLRGSIGGYGLYPLPVLTEPVEVFDEEQLQRDEVDEDAEGGADAVYKELLQAAGQKSATRSLEREMEIAPGQRVPVTVGCRGKSLGRCAELLLLQFPSFTIGRRLEVAVSSREESLLLPSAPYNPATQQPTQRQQQQQPTVLRTVMAPAPIRTSRRHLPNFLGNYPVPQALRDCVESKNDVLVVQPELGQPLSVANAQQRFSTLLWLEELHAERELREFSISGALLRKGAIHLHLEVPGLAEGRPSLFIGDKVLLKKPFERGFVVEYIGYVAEINDEDVSLRVNCDFHKAYLGEPLDVEFTFNRLPMRRCHLAISQTKHFGEAVLFPSVLTPQSALWVGGWGPEDEEEVMEEEEEEEGVVEEESQEVEEEDEVGSSSVNADMVSVATQTKTDRLPKKEIPRPGQFFNRCLNPAQREVVKRILEGEGRPTPYILFGPPGTGKTITLIEAILQIYHRIPSSRLLVCTPSNSAADLICVRLHESGYLQSASLVRVNASCRQEESIPEVLQQYSRAGEDIRHASFHRIVVSTCSSAGMFYQIGLRVGHFTHVFLDEAGQATEPECLIPIGLLSEKDGQIVLAGDPCQLGPVVKSKLASVFGLGVSLLERLMATPLYACREDGYNPALVTKLLYNYRSHEALLSLPSRLFYAGDLCMRAQRSVVDSLCHWGRLPTKGFPLIFHGLRAAEMREGNNPSWFNPAEAVQVMLYCCQLAKRHYNPVSPTDIGIIAPYRKQVEKIRVLLHRVGLSDIKVGSVEEFQGQEFLVIIMSTVRSNEAVLQEDLQSALGFLSNPKRFNVAITRAKALLIVVGNPHILIKDPCFNALLQFAYDNGALIGSDPPVSLLASTRFVVVVSAYKWSLNDYFCLSASYCVLCHALHFCC</sequence>
<feature type="region of interest" description="Disordered" evidence="10">
    <location>
        <begin position="485"/>
        <end position="504"/>
    </location>
</feature>